<dbReference type="RefSeq" id="WP_354369783.1">
    <property type="nucleotide sequence ID" value="NZ_JBEPLN010000039.1"/>
</dbReference>
<reference evidence="2 3" key="1">
    <citation type="submission" date="2024-06" db="EMBL/GenBank/DDBJ databases">
        <title>Genomic Encyclopedia of Type Strains, Phase IV (KMG-IV): sequencing the most valuable type-strain genomes for metagenomic binning, comparative biology and taxonomic classification.</title>
        <authorList>
            <person name="Goeker M."/>
        </authorList>
    </citation>
    <scope>NUCLEOTIDE SEQUENCE [LARGE SCALE GENOMIC DNA]</scope>
    <source>
        <strain evidence="2 3">DSM 28302</strain>
    </source>
</reference>
<name>A0ABV2JH16_9STRE</name>
<feature type="transmembrane region" description="Helical" evidence="1">
    <location>
        <begin position="29"/>
        <end position="52"/>
    </location>
</feature>
<dbReference type="InterPro" id="IPR021690">
    <property type="entry name" value="DUF3272"/>
</dbReference>
<proteinExistence type="predicted"/>
<gene>
    <name evidence="2" type="ORF">ABID28_001724</name>
</gene>
<accession>A0ABV2JH16</accession>
<evidence type="ECO:0000313" key="2">
    <source>
        <dbReference type="EMBL" id="MET3635062.1"/>
    </source>
</evidence>
<protein>
    <recommendedName>
        <fullName evidence="4">DUF3272 family protein</fullName>
    </recommendedName>
</protein>
<comment type="caution">
    <text evidence="2">The sequence shown here is derived from an EMBL/GenBank/DDBJ whole genome shotgun (WGS) entry which is preliminary data.</text>
</comment>
<organism evidence="2 3">
    <name type="scientific">Streptococcus porcorum</name>
    <dbReference type="NCBI Taxonomy" id="701526"/>
    <lineage>
        <taxon>Bacteria</taxon>
        <taxon>Bacillati</taxon>
        <taxon>Bacillota</taxon>
        <taxon>Bacilli</taxon>
        <taxon>Lactobacillales</taxon>
        <taxon>Streptococcaceae</taxon>
        <taxon>Streptococcus</taxon>
    </lineage>
</organism>
<sequence>MTRQQFLIFALGTAVETYLFNQAIFDQEYFFAGFWAFLLIRKLYTSLVLSRVMKAIDKTTKK</sequence>
<evidence type="ECO:0000313" key="3">
    <source>
        <dbReference type="Proteomes" id="UP001549037"/>
    </source>
</evidence>
<evidence type="ECO:0000256" key="1">
    <source>
        <dbReference type="SAM" id="Phobius"/>
    </source>
</evidence>
<dbReference type="EMBL" id="JBEPLN010000039">
    <property type="protein sequence ID" value="MET3635062.1"/>
    <property type="molecule type" value="Genomic_DNA"/>
</dbReference>
<keyword evidence="1" id="KW-0472">Membrane</keyword>
<dbReference type="Pfam" id="PF11676">
    <property type="entry name" value="DUF3272"/>
    <property type="match status" value="1"/>
</dbReference>
<dbReference type="Proteomes" id="UP001549037">
    <property type="component" value="Unassembled WGS sequence"/>
</dbReference>
<keyword evidence="1" id="KW-1133">Transmembrane helix</keyword>
<keyword evidence="1" id="KW-0812">Transmembrane</keyword>
<keyword evidence="3" id="KW-1185">Reference proteome</keyword>
<evidence type="ECO:0008006" key="4">
    <source>
        <dbReference type="Google" id="ProtNLM"/>
    </source>
</evidence>